<evidence type="ECO:0000259" key="2">
    <source>
        <dbReference type="Pfam" id="PF13579"/>
    </source>
</evidence>
<name>A3V698_9RHOB</name>
<dbReference type="EMBL" id="AAMS01000005">
    <property type="protein sequence ID" value="EAQ06422.1"/>
    <property type="molecule type" value="Genomic_DNA"/>
</dbReference>
<dbReference type="SUPFAM" id="SSF53756">
    <property type="entry name" value="UDP-Glycosyltransferase/glycogen phosphorylase"/>
    <property type="match status" value="1"/>
</dbReference>
<feature type="domain" description="Glycosyl transferase family 1" evidence="1">
    <location>
        <begin position="432"/>
        <end position="593"/>
    </location>
</feature>
<dbReference type="eggNOG" id="COG0438">
    <property type="taxonomic scope" value="Bacteria"/>
</dbReference>
<dbReference type="RefSeq" id="WP_007204960.1">
    <property type="nucleotide sequence ID" value="NZ_CH672414.1"/>
</dbReference>
<dbReference type="PANTHER" id="PTHR12526:SF635">
    <property type="entry name" value="GLYCOSYL TRANSFERASE GROUP 1"/>
    <property type="match status" value="1"/>
</dbReference>
<dbReference type="InterPro" id="IPR028098">
    <property type="entry name" value="Glyco_trans_4-like_N"/>
</dbReference>
<dbReference type="Gene3D" id="3.40.50.2000">
    <property type="entry name" value="Glycogen Phosphorylase B"/>
    <property type="match status" value="2"/>
</dbReference>
<keyword evidence="4" id="KW-1185">Reference proteome</keyword>
<proteinExistence type="predicted"/>
<dbReference type="STRING" id="314232.SKA53_05023"/>
<dbReference type="Pfam" id="PF13579">
    <property type="entry name" value="Glyco_trans_4_4"/>
    <property type="match status" value="1"/>
</dbReference>
<dbReference type="InterPro" id="IPR001296">
    <property type="entry name" value="Glyco_trans_1"/>
</dbReference>
<dbReference type="InterPro" id="IPR027417">
    <property type="entry name" value="P-loop_NTPase"/>
</dbReference>
<dbReference type="OrthoDB" id="9793726at2"/>
<dbReference type="Gene3D" id="3.40.50.300">
    <property type="entry name" value="P-loop containing nucleotide triphosphate hydrolases"/>
    <property type="match status" value="1"/>
</dbReference>
<dbReference type="SUPFAM" id="SSF52540">
    <property type="entry name" value="P-loop containing nucleoside triphosphate hydrolases"/>
    <property type="match status" value="1"/>
</dbReference>
<dbReference type="Proteomes" id="UP000004507">
    <property type="component" value="Unassembled WGS sequence"/>
</dbReference>
<dbReference type="Pfam" id="PF00534">
    <property type="entry name" value="Glycos_transf_1"/>
    <property type="match status" value="1"/>
</dbReference>
<evidence type="ECO:0000313" key="3">
    <source>
        <dbReference type="EMBL" id="EAQ06422.1"/>
    </source>
</evidence>
<evidence type="ECO:0000259" key="1">
    <source>
        <dbReference type="Pfam" id="PF00534"/>
    </source>
</evidence>
<dbReference type="AlphaFoldDB" id="A3V698"/>
<sequence>MNRLVCIIGTDGSGKTTLSDALVERLQGRGERARRVWLGSESYLMAPVRAALKLVWDRRRGKGKSHGPKPGLASQRVDYAAEIAQKNALAARHPFAVRVYLAMVWFDYWLQLWIKRLGLRDAGTIVADRYLFDVAVNVGLALGWSPEEVVRYAQTQICRIPLPEVRVFLRVEPEVSMARKDDVFDIHYVRMRLHYYDAIAEAFGFTVRDGTLPIAENADWLADQVAAESTRPYVLYVHSNNVDVGGADKVLALMARHMRDQGRPAHGCRVAVALRLATPILDSHAEAGVPVFLFPFERPQTSRGIAGVARLILRTPGSLWFFWCLFGRERPDIVHVNDLYDFLPALAARLRGIPVVWHIRMIVQRDRLRRAFSSMISRLSGTSISVSRAVRDHYFPFAHTIHRALVIHDLGNAALIADDRDPAETCARPDDLPKGGRLVVMVGRIEPWKGQHVFLEAVEKLSPIRRADAVFALAGGPVQGKEEYHDQVSRRATSAGVLLLGERSDIPALLRSADISVHTSVSPDPFPGVVIESLLSGAATIAAAAGGAVEMIDDGVHGRLCPPGDSKALAAALSDLLDEPQSPRRRFGANARSRALMLVDSKVVDAAVMSVYSDIVARDRNNRRTHQNGRSA</sequence>
<dbReference type="PANTHER" id="PTHR12526">
    <property type="entry name" value="GLYCOSYLTRANSFERASE"/>
    <property type="match status" value="1"/>
</dbReference>
<feature type="domain" description="Glycosyltransferase subfamily 4-like N-terminal" evidence="2">
    <location>
        <begin position="245"/>
        <end position="394"/>
    </location>
</feature>
<reference evidence="3 4" key="1">
    <citation type="submission" date="2006-01" db="EMBL/GenBank/DDBJ databases">
        <authorList>
            <person name="Hagstrom A."/>
            <person name="Ferriera S."/>
            <person name="Johnson J."/>
            <person name="Kravitz S."/>
            <person name="Halpern A."/>
            <person name="Remington K."/>
            <person name="Beeson K."/>
            <person name="Tran B."/>
            <person name="Rogers Y.-H."/>
            <person name="Friedman R."/>
            <person name="Venter J.C."/>
        </authorList>
    </citation>
    <scope>NUCLEOTIDE SEQUENCE [LARGE SCALE GENOMIC DNA]</scope>
    <source>
        <strain evidence="3 4">SKA53</strain>
    </source>
</reference>
<accession>A3V698</accession>
<dbReference type="HOGENOM" id="CLU_432641_0_0_5"/>
<evidence type="ECO:0000313" key="4">
    <source>
        <dbReference type="Proteomes" id="UP000004507"/>
    </source>
</evidence>
<dbReference type="GO" id="GO:0016757">
    <property type="term" value="F:glycosyltransferase activity"/>
    <property type="evidence" value="ECO:0007669"/>
    <property type="project" value="InterPro"/>
</dbReference>
<protein>
    <submittedName>
        <fullName evidence="3">Glycosyltransferase, group 1</fullName>
    </submittedName>
</protein>
<gene>
    <name evidence="3" type="ORF">SKA53_05023</name>
</gene>
<comment type="caution">
    <text evidence="3">The sequence shown here is derived from an EMBL/GenBank/DDBJ whole genome shotgun (WGS) entry which is preliminary data.</text>
</comment>
<organism evidence="3 4">
    <name type="scientific">Yoonia vestfoldensis SKA53</name>
    <dbReference type="NCBI Taxonomy" id="314232"/>
    <lineage>
        <taxon>Bacteria</taxon>
        <taxon>Pseudomonadati</taxon>
        <taxon>Pseudomonadota</taxon>
        <taxon>Alphaproteobacteria</taxon>
        <taxon>Rhodobacterales</taxon>
        <taxon>Paracoccaceae</taxon>
        <taxon>Yoonia</taxon>
    </lineage>
</organism>
<keyword evidence="3" id="KW-0808">Transferase</keyword>